<feature type="region of interest" description="Disordered" evidence="8">
    <location>
        <begin position="291"/>
        <end position="312"/>
    </location>
</feature>
<dbReference type="InterPro" id="IPR004167">
    <property type="entry name" value="PSBD"/>
</dbReference>
<dbReference type="InterPro" id="IPR003016">
    <property type="entry name" value="2-oxoA_DH_lipoyl-BS"/>
</dbReference>
<dbReference type="GO" id="GO:0005737">
    <property type="term" value="C:cytoplasm"/>
    <property type="evidence" value="ECO:0007669"/>
    <property type="project" value="TreeGrafter"/>
</dbReference>
<dbReference type="InterPro" id="IPR011053">
    <property type="entry name" value="Single_hybrid_motif"/>
</dbReference>
<dbReference type="RefSeq" id="WP_348263527.1">
    <property type="nucleotide sequence ID" value="NZ_CP121196.1"/>
</dbReference>
<comment type="similarity">
    <text evidence="2 7">Belongs to the 2-oxoacid dehydrogenase family.</text>
</comment>
<dbReference type="EC" id="2.3.1.-" evidence="7"/>
<dbReference type="AlphaFoldDB" id="A0AAU7DM00"/>
<keyword evidence="4 7" id="KW-0808">Transferase</keyword>
<comment type="subunit">
    <text evidence="3">Forms a 24-polypeptide structural core with octahedral symmetry.</text>
</comment>
<dbReference type="EMBL" id="CP121196">
    <property type="protein sequence ID" value="XBH18303.1"/>
    <property type="molecule type" value="Genomic_DNA"/>
</dbReference>
<dbReference type="SUPFAM" id="SSF47005">
    <property type="entry name" value="Peripheral subunit-binding domain of 2-oxo acid dehydrogenase complex"/>
    <property type="match status" value="1"/>
</dbReference>
<dbReference type="InterPro" id="IPR050743">
    <property type="entry name" value="2-oxoacid_DH_E2_comp"/>
</dbReference>
<feature type="domain" description="Lipoyl-binding" evidence="9">
    <location>
        <begin position="2"/>
        <end position="77"/>
    </location>
</feature>
<feature type="domain" description="Lipoyl-binding" evidence="9">
    <location>
        <begin position="131"/>
        <end position="206"/>
    </location>
</feature>
<proteinExistence type="inferred from homology"/>
<dbReference type="InterPro" id="IPR014276">
    <property type="entry name" value="2-oxoglutarate_DH_E2"/>
</dbReference>
<name>A0AAU7DM00_9BACT</name>
<feature type="domain" description="Peripheral subunit-binding (PSBD)" evidence="10">
    <location>
        <begin position="251"/>
        <end position="288"/>
    </location>
</feature>
<comment type="cofactor">
    <cofactor evidence="1 7">
        <name>(R)-lipoate</name>
        <dbReference type="ChEBI" id="CHEBI:83088"/>
    </cofactor>
</comment>
<protein>
    <recommendedName>
        <fullName evidence="7">Dihydrolipoamide acetyltransferase component of pyruvate dehydrogenase complex</fullName>
        <ecNumber evidence="7">2.3.1.-</ecNumber>
    </recommendedName>
</protein>
<organism evidence="11">
    <name type="scientific">Telmatobacter sp. DSM 110680</name>
    <dbReference type="NCBI Taxonomy" id="3036704"/>
    <lineage>
        <taxon>Bacteria</taxon>
        <taxon>Pseudomonadati</taxon>
        <taxon>Acidobacteriota</taxon>
        <taxon>Terriglobia</taxon>
        <taxon>Terriglobales</taxon>
        <taxon>Acidobacteriaceae</taxon>
        <taxon>Telmatobacter</taxon>
    </lineage>
</organism>
<feature type="region of interest" description="Disordered" evidence="8">
    <location>
        <begin position="86"/>
        <end position="128"/>
    </location>
</feature>
<evidence type="ECO:0000256" key="4">
    <source>
        <dbReference type="ARBA" id="ARBA00022679"/>
    </source>
</evidence>
<evidence type="ECO:0000256" key="5">
    <source>
        <dbReference type="ARBA" id="ARBA00022823"/>
    </source>
</evidence>
<dbReference type="InterPro" id="IPR001078">
    <property type="entry name" value="2-oxoacid_DH_actylTfrase"/>
</dbReference>
<dbReference type="InterPro" id="IPR000089">
    <property type="entry name" value="Biotin_lipoyl"/>
</dbReference>
<dbReference type="Gene3D" id="2.40.50.100">
    <property type="match status" value="2"/>
</dbReference>
<keyword evidence="5 7" id="KW-0450">Lipoyl</keyword>
<sequence length="548" mass="58406">MPTDVIMPQMGESIVEGTITKWLKKVGDTVEKDEPLFEISTDKVDAEIPSPVAGVLTEIKFPEGATVGINTVVAVLGESGSVAKVAASPKSTEKAAAPKSASSATSPAKSEPEAVSETKAPPAAARATSSGIEIVMPQMGESIFEGTITKWLKKVGDTVEKDESLFEISTDKVDAEIPSPVAGVLTEIKAAEGETVQINVVVAVIGGSSTSNAGDGTFGATEVAPRLEVKSGVEFEAASPATPIGDGRKVKSSPLVRKIAKEHNVDLKLVSGSGSEGRINKDDILRHISQRGVKAAGATKSQSSAPQVPQPKALTSDVVPLTKMRSIIAQRMVESKRTIPHVHSVYKVDMTRIARLREREKAGFEQRHGVKLTYMPFIAVAAVEALRRFPIVNASLVENSIHYHANINLGIAVALEWGLIVPTVREAEKREFANIAKTINDLAGRARTKKLSPDEVGGSTFTLTNPGIFGDEFGMPIINQPEAAILAIGALKKEPVVLTDAEGNDTIAIRSMQYYCLGFDHRLIDGADAGKFMSEFKRTLETWDRVIG</sequence>
<keyword evidence="6 7" id="KW-0012">Acyltransferase</keyword>
<evidence type="ECO:0000256" key="8">
    <source>
        <dbReference type="SAM" id="MobiDB-lite"/>
    </source>
</evidence>
<gene>
    <name evidence="11" type="primary">sucB</name>
    <name evidence="11" type="ORF">P8935_02980</name>
</gene>
<dbReference type="Pfam" id="PF00364">
    <property type="entry name" value="Biotin_lipoyl"/>
    <property type="match status" value="2"/>
</dbReference>
<evidence type="ECO:0000256" key="7">
    <source>
        <dbReference type="RuleBase" id="RU003423"/>
    </source>
</evidence>
<dbReference type="PROSITE" id="PS00189">
    <property type="entry name" value="LIPOYL"/>
    <property type="match status" value="2"/>
</dbReference>
<evidence type="ECO:0000256" key="2">
    <source>
        <dbReference type="ARBA" id="ARBA00007317"/>
    </source>
</evidence>
<evidence type="ECO:0000256" key="3">
    <source>
        <dbReference type="ARBA" id="ARBA00011484"/>
    </source>
</evidence>
<evidence type="ECO:0000259" key="9">
    <source>
        <dbReference type="PROSITE" id="PS50968"/>
    </source>
</evidence>
<dbReference type="SUPFAM" id="SSF52777">
    <property type="entry name" value="CoA-dependent acyltransferases"/>
    <property type="match status" value="1"/>
</dbReference>
<dbReference type="PROSITE" id="PS50968">
    <property type="entry name" value="BIOTINYL_LIPOYL"/>
    <property type="match status" value="2"/>
</dbReference>
<dbReference type="PANTHER" id="PTHR43178:SF5">
    <property type="entry name" value="LIPOAMIDE ACYLTRANSFERASE COMPONENT OF BRANCHED-CHAIN ALPHA-KETO ACID DEHYDROGENASE COMPLEX, MITOCHONDRIAL"/>
    <property type="match status" value="1"/>
</dbReference>
<dbReference type="PROSITE" id="PS51826">
    <property type="entry name" value="PSBD"/>
    <property type="match status" value="1"/>
</dbReference>
<dbReference type="Pfam" id="PF02817">
    <property type="entry name" value="E3_binding"/>
    <property type="match status" value="1"/>
</dbReference>
<accession>A0AAU7DM00</accession>
<dbReference type="PANTHER" id="PTHR43178">
    <property type="entry name" value="DIHYDROLIPOAMIDE ACETYLTRANSFERASE COMPONENT OF PYRUVATE DEHYDROGENASE COMPLEX"/>
    <property type="match status" value="1"/>
</dbReference>
<evidence type="ECO:0000256" key="6">
    <source>
        <dbReference type="ARBA" id="ARBA00023315"/>
    </source>
</evidence>
<reference evidence="11" key="1">
    <citation type="submission" date="2023-03" db="EMBL/GenBank/DDBJ databases">
        <title>Edaphobacter sp.</title>
        <authorList>
            <person name="Huber K.J."/>
            <person name="Papendorf J."/>
            <person name="Pilke C."/>
            <person name="Bunk B."/>
            <person name="Sproeer C."/>
            <person name="Pester M."/>
        </authorList>
    </citation>
    <scope>NUCLEOTIDE SEQUENCE</scope>
    <source>
        <strain evidence="11">DSM 110680</strain>
    </source>
</reference>
<dbReference type="InterPro" id="IPR036625">
    <property type="entry name" value="E3-bd_dom_sf"/>
</dbReference>
<dbReference type="GO" id="GO:0031405">
    <property type="term" value="F:lipoic acid binding"/>
    <property type="evidence" value="ECO:0007669"/>
    <property type="project" value="TreeGrafter"/>
</dbReference>
<feature type="compositionally biased region" description="Low complexity" evidence="8">
    <location>
        <begin position="86"/>
        <end position="109"/>
    </location>
</feature>
<dbReference type="FunFam" id="3.30.559.10:FF:000007">
    <property type="entry name" value="Dihydrolipoamide acetyltransferase component of pyruvate dehydrogenase complex"/>
    <property type="match status" value="1"/>
</dbReference>
<dbReference type="Gene3D" id="4.10.320.10">
    <property type="entry name" value="E3-binding domain"/>
    <property type="match status" value="1"/>
</dbReference>
<dbReference type="InterPro" id="IPR023213">
    <property type="entry name" value="CAT-like_dom_sf"/>
</dbReference>
<dbReference type="GO" id="GO:0016407">
    <property type="term" value="F:acetyltransferase activity"/>
    <property type="evidence" value="ECO:0007669"/>
    <property type="project" value="TreeGrafter"/>
</dbReference>
<dbReference type="CDD" id="cd06849">
    <property type="entry name" value="lipoyl_domain"/>
    <property type="match status" value="2"/>
</dbReference>
<evidence type="ECO:0000259" key="10">
    <source>
        <dbReference type="PROSITE" id="PS51826"/>
    </source>
</evidence>
<dbReference type="Gene3D" id="3.30.559.10">
    <property type="entry name" value="Chloramphenicol acetyltransferase-like domain"/>
    <property type="match status" value="1"/>
</dbReference>
<dbReference type="SUPFAM" id="SSF51230">
    <property type="entry name" value="Single hybrid motif"/>
    <property type="match status" value="2"/>
</dbReference>
<dbReference type="Pfam" id="PF00198">
    <property type="entry name" value="2-oxoacid_dh"/>
    <property type="match status" value="1"/>
</dbReference>
<dbReference type="NCBIfam" id="TIGR02927">
    <property type="entry name" value="SucB_Actino"/>
    <property type="match status" value="1"/>
</dbReference>
<evidence type="ECO:0000256" key="1">
    <source>
        <dbReference type="ARBA" id="ARBA00001938"/>
    </source>
</evidence>
<evidence type="ECO:0000313" key="11">
    <source>
        <dbReference type="EMBL" id="XBH18303.1"/>
    </source>
</evidence>